<feature type="repeat" description="PPR" evidence="2">
    <location>
        <begin position="705"/>
        <end position="739"/>
    </location>
</feature>
<dbReference type="NCBIfam" id="TIGR00756">
    <property type="entry name" value="PPR"/>
    <property type="match status" value="3"/>
</dbReference>
<evidence type="ECO:0000256" key="2">
    <source>
        <dbReference type="PROSITE-ProRule" id="PRU00708"/>
    </source>
</evidence>
<comment type="caution">
    <text evidence="4">The sequence shown here is derived from an EMBL/GenBank/DDBJ whole genome shotgun (WGS) entry which is preliminary data.</text>
</comment>
<dbReference type="EMBL" id="JAZHXJ010000039">
    <property type="protein sequence ID" value="KAL1879909.1"/>
    <property type="molecule type" value="Genomic_DNA"/>
</dbReference>
<sequence>MRATTLSPNRRQRQTWTPFVGCMSTAHGLRATSSELAYAATSASGFSTEPALKISNLKNVQDISRHETRLKAAREPASSFVERLSPAKISNTPALDQSALSPDKQPSVSVRLVRRLSSGGTKASLVRDPQLQQLVYLTRNCDPEQKSEVRSQYKAWRRRFSRLWEHFSSGKEGRKHSVRGEAELIQLLGHGTAENMCQAWQQKPAEIRRTIWPDIILAALRLRPAEAHIVLKSTFEEPVSPFYAVCDVVSYLVRRLSTLKHKDRLESNVNLADLVVFLLQNCSQRYLQFRQHTLFLLAKELEPDHLSRLYKELVKSEHLLHPNTLLQFASRLAKDVKHKPVALQILESLLQTKTLDINTPRGAALCTSILSLNKHDLGSHMPVTPAELFERLLDLGLRPNLITYSVIISNLCLNREIRTAWEVFNTMTDHGIEPDPHLYSILLNGAKFAEDFMSIRRIAQNAHSKNVRDPVFWNGIVHAVFVPFLTEARRRRIRPPRVFPAFRPMLKAYAKFFNLDPLRSLMISDIDQHLKEGLTITNQWDAESKVLPFVSDLPTLETGRTIEPTSDTLGIMMIGYVRSFSKAYNIIAFYSHFRSQLLKGDPTTVRFVREKGSLFYDIVIKAVSEWSGLLNVALEVVSDMLKGSELAGASDSSDELRGPSKSIPPHPAPSVYTWSILLNGFMHHRKFGEAERILRMMLEYGVQPTLVTWNTLLAGYAREQRVEKTVKTFQRIETAGYEPDDFTFRAFSYLRDKEMALKRVEAMVALRKSRLEKDGQQGRQQNSERRCDQSHGFGKAAEKDEILGQLQALENEVEMGCDETSEFYDEEVTARAEDSFPFTCP</sequence>
<dbReference type="Gene3D" id="1.25.40.10">
    <property type="entry name" value="Tetratricopeptide repeat domain"/>
    <property type="match status" value="2"/>
</dbReference>
<reference evidence="4 5" key="1">
    <citation type="journal article" date="2024" name="Commun. Biol.">
        <title>Comparative genomic analysis of thermophilic fungi reveals convergent evolutionary adaptations and gene losses.</title>
        <authorList>
            <person name="Steindorff A.S."/>
            <person name="Aguilar-Pontes M.V."/>
            <person name="Robinson A.J."/>
            <person name="Andreopoulos B."/>
            <person name="LaButti K."/>
            <person name="Kuo A."/>
            <person name="Mondo S."/>
            <person name="Riley R."/>
            <person name="Otillar R."/>
            <person name="Haridas S."/>
            <person name="Lipzen A."/>
            <person name="Grimwood J."/>
            <person name="Schmutz J."/>
            <person name="Clum A."/>
            <person name="Reid I.D."/>
            <person name="Moisan M.C."/>
            <person name="Butler G."/>
            <person name="Nguyen T.T.M."/>
            <person name="Dewar K."/>
            <person name="Conant G."/>
            <person name="Drula E."/>
            <person name="Henrissat B."/>
            <person name="Hansel C."/>
            <person name="Singer S."/>
            <person name="Hutchinson M.I."/>
            <person name="de Vries R.P."/>
            <person name="Natvig D.O."/>
            <person name="Powell A.J."/>
            <person name="Tsang A."/>
            <person name="Grigoriev I.V."/>
        </authorList>
    </citation>
    <scope>NUCLEOTIDE SEQUENCE [LARGE SCALE GENOMIC DNA]</scope>
    <source>
        <strain evidence="4 5">ATCC 24622</strain>
    </source>
</reference>
<feature type="region of interest" description="Disordered" evidence="3">
    <location>
        <begin position="771"/>
        <end position="793"/>
    </location>
</feature>
<evidence type="ECO:0000313" key="4">
    <source>
        <dbReference type="EMBL" id="KAL1879909.1"/>
    </source>
</evidence>
<dbReference type="Pfam" id="PF01535">
    <property type="entry name" value="PPR"/>
    <property type="match status" value="1"/>
</dbReference>
<dbReference type="InterPro" id="IPR011990">
    <property type="entry name" value="TPR-like_helical_dom_sf"/>
</dbReference>
<feature type="repeat" description="PPR" evidence="2">
    <location>
        <begin position="400"/>
        <end position="434"/>
    </location>
</feature>
<dbReference type="PANTHER" id="PTHR47941">
    <property type="entry name" value="PENTATRICOPEPTIDE REPEAT-CONTAINING PROTEIN 3, MITOCHONDRIAL"/>
    <property type="match status" value="1"/>
</dbReference>
<name>A0ABR3XV73_9PEZI</name>
<dbReference type="PROSITE" id="PS51375">
    <property type="entry name" value="PPR"/>
    <property type="match status" value="3"/>
</dbReference>
<protein>
    <recommendedName>
        <fullName evidence="6">Pentatricopeptide repeat-containing protein</fullName>
    </recommendedName>
</protein>
<evidence type="ECO:0000256" key="3">
    <source>
        <dbReference type="SAM" id="MobiDB-lite"/>
    </source>
</evidence>
<keyword evidence="5" id="KW-1185">Reference proteome</keyword>
<dbReference type="Pfam" id="PF13041">
    <property type="entry name" value="PPR_2"/>
    <property type="match status" value="2"/>
</dbReference>
<evidence type="ECO:0008006" key="6">
    <source>
        <dbReference type="Google" id="ProtNLM"/>
    </source>
</evidence>
<dbReference type="InterPro" id="IPR002885">
    <property type="entry name" value="PPR_rpt"/>
</dbReference>
<feature type="repeat" description="PPR" evidence="2">
    <location>
        <begin position="670"/>
        <end position="704"/>
    </location>
</feature>
<keyword evidence="1" id="KW-0677">Repeat</keyword>
<organism evidence="4 5">
    <name type="scientific">Phialemonium thermophilum</name>
    <dbReference type="NCBI Taxonomy" id="223376"/>
    <lineage>
        <taxon>Eukaryota</taxon>
        <taxon>Fungi</taxon>
        <taxon>Dikarya</taxon>
        <taxon>Ascomycota</taxon>
        <taxon>Pezizomycotina</taxon>
        <taxon>Sordariomycetes</taxon>
        <taxon>Sordariomycetidae</taxon>
        <taxon>Cephalothecales</taxon>
        <taxon>Cephalothecaceae</taxon>
        <taxon>Phialemonium</taxon>
    </lineage>
</organism>
<dbReference type="Proteomes" id="UP001586593">
    <property type="component" value="Unassembled WGS sequence"/>
</dbReference>
<proteinExistence type="predicted"/>
<evidence type="ECO:0000256" key="1">
    <source>
        <dbReference type="ARBA" id="ARBA00022737"/>
    </source>
</evidence>
<gene>
    <name evidence="4" type="ORF">VTK73DRAFT_6721</name>
</gene>
<accession>A0ABR3XV73</accession>
<evidence type="ECO:0000313" key="5">
    <source>
        <dbReference type="Proteomes" id="UP001586593"/>
    </source>
</evidence>
<feature type="compositionally biased region" description="Basic and acidic residues" evidence="3">
    <location>
        <begin position="771"/>
        <end position="789"/>
    </location>
</feature>